<reference evidence="2 3" key="1">
    <citation type="submission" date="2019-07" db="EMBL/GenBank/DDBJ databases">
        <title>Whole genome shotgun sequence of Alkalibacterium putridalgicola NBRC 103243.</title>
        <authorList>
            <person name="Hosoyama A."/>
            <person name="Uohara A."/>
            <person name="Ohji S."/>
            <person name="Ichikawa N."/>
        </authorList>
    </citation>
    <scope>NUCLEOTIDE SEQUENCE [LARGE SCALE GENOMIC DNA]</scope>
    <source>
        <strain evidence="2 3">NBRC 103243</strain>
    </source>
</reference>
<comment type="caution">
    <text evidence="2">The sequence shown here is derived from an EMBL/GenBank/DDBJ whole genome shotgun (WGS) entry which is preliminary data.</text>
</comment>
<keyword evidence="1" id="KW-1133">Transmembrane helix</keyword>
<keyword evidence="1" id="KW-0812">Transmembrane</keyword>
<name>A0ABQ0UXA6_9LACT</name>
<proteinExistence type="predicted"/>
<keyword evidence="3" id="KW-1185">Reference proteome</keyword>
<feature type="transmembrane region" description="Helical" evidence="1">
    <location>
        <begin position="35"/>
        <end position="53"/>
    </location>
</feature>
<evidence type="ECO:0000313" key="3">
    <source>
        <dbReference type="Proteomes" id="UP000321425"/>
    </source>
</evidence>
<accession>A0ABQ0UXA6</accession>
<organism evidence="2 3">
    <name type="scientific">Alkalibacterium putridalgicola</name>
    <dbReference type="NCBI Taxonomy" id="426703"/>
    <lineage>
        <taxon>Bacteria</taxon>
        <taxon>Bacillati</taxon>
        <taxon>Bacillota</taxon>
        <taxon>Bacilli</taxon>
        <taxon>Lactobacillales</taxon>
        <taxon>Carnobacteriaceae</taxon>
        <taxon>Alkalibacterium</taxon>
    </lineage>
</organism>
<dbReference type="Proteomes" id="UP000321425">
    <property type="component" value="Unassembled WGS sequence"/>
</dbReference>
<sequence>MGRPESLMILIDFDTCGARASSVPMGTIETATSVFMFYPSSLVIVIVINYFFLSDLYAQYTAWLFVDAKDSY</sequence>
<protein>
    <submittedName>
        <fullName evidence="2">Uncharacterized protein</fullName>
    </submittedName>
</protein>
<evidence type="ECO:0000313" key="2">
    <source>
        <dbReference type="EMBL" id="GEK89175.1"/>
    </source>
</evidence>
<keyword evidence="1" id="KW-0472">Membrane</keyword>
<dbReference type="EMBL" id="BJUX01000011">
    <property type="protein sequence ID" value="GEK89175.1"/>
    <property type="molecule type" value="Genomic_DNA"/>
</dbReference>
<evidence type="ECO:0000256" key="1">
    <source>
        <dbReference type="SAM" id="Phobius"/>
    </source>
</evidence>
<gene>
    <name evidence="2" type="ORF">APU01nite_12140</name>
</gene>